<keyword evidence="3" id="KW-1185">Reference proteome</keyword>
<dbReference type="GO" id="GO:0016779">
    <property type="term" value="F:nucleotidyltransferase activity"/>
    <property type="evidence" value="ECO:0007669"/>
    <property type="project" value="UniProtKB-ARBA"/>
</dbReference>
<reference evidence="2 3" key="1">
    <citation type="submission" date="2015-02" db="EMBL/GenBank/DDBJ databases">
        <title>Draft genome sequences of ten Microbacterium spp. with emphasis on heavy metal contaminated environments.</title>
        <authorList>
            <person name="Corretto E."/>
        </authorList>
    </citation>
    <scope>NUCLEOTIDE SEQUENCE [LARGE SCALE GENOMIC DNA]</scope>
    <source>
        <strain evidence="2 3">DSM 18659</strain>
    </source>
</reference>
<evidence type="ECO:0000313" key="2">
    <source>
        <dbReference type="EMBL" id="KJL36057.1"/>
    </source>
</evidence>
<organism evidence="2 3">
    <name type="scientific">Microbacterium ginsengisoli</name>
    <dbReference type="NCBI Taxonomy" id="400772"/>
    <lineage>
        <taxon>Bacteria</taxon>
        <taxon>Bacillati</taxon>
        <taxon>Actinomycetota</taxon>
        <taxon>Actinomycetes</taxon>
        <taxon>Micrococcales</taxon>
        <taxon>Microbacteriaceae</taxon>
        <taxon>Microbacterium</taxon>
    </lineage>
</organism>
<dbReference type="Gene3D" id="3.90.550.10">
    <property type="entry name" value="Spore Coat Polysaccharide Biosynthesis Protein SpsA, Chain A"/>
    <property type="match status" value="1"/>
</dbReference>
<dbReference type="EMBL" id="JYIY01000076">
    <property type="protein sequence ID" value="KJL36057.1"/>
    <property type="molecule type" value="Genomic_DNA"/>
</dbReference>
<proteinExistence type="predicted"/>
<name>A0A0F0LS43_9MICO</name>
<sequence>MFRAGYAGAVDVTPLPVVGAPCGIVLAAGAGTRYGGPKALAADADGTPWLDRAVALLAASGCDPVLVTVGAAAAEVARRIPAPGRAVLVPDWNDGLSASVRSALDAAAATGAELAVIVPVDTPTLPAAAVARVLGAAAEAAASALVQATVAGAPSHPVLIGRDHWAEVAATVAGDRGAGPYLAVHGATFVACDDLWDGRDIDERPAP</sequence>
<dbReference type="PANTHER" id="PTHR43777:SF1">
    <property type="entry name" value="MOLYBDENUM COFACTOR CYTIDYLYLTRANSFERASE"/>
    <property type="match status" value="1"/>
</dbReference>
<dbReference type="InterPro" id="IPR029044">
    <property type="entry name" value="Nucleotide-diphossugar_trans"/>
</dbReference>
<dbReference type="PATRIC" id="fig|400772.4.peg.2118"/>
<dbReference type="Pfam" id="PF12804">
    <property type="entry name" value="NTP_transf_3"/>
    <property type="match status" value="1"/>
</dbReference>
<protein>
    <submittedName>
        <fullName evidence="2">Nicotine blue oxidoreductase</fullName>
        <ecNumber evidence="2">1.1.1.328</ecNumber>
    </submittedName>
</protein>
<gene>
    <name evidence="2" type="primary">nboR</name>
    <name evidence="2" type="ORF">RR49_02104</name>
</gene>
<dbReference type="EC" id="1.1.1.328" evidence="2"/>
<evidence type="ECO:0000259" key="1">
    <source>
        <dbReference type="Pfam" id="PF12804"/>
    </source>
</evidence>
<dbReference type="Proteomes" id="UP000033451">
    <property type="component" value="Unassembled WGS sequence"/>
</dbReference>
<feature type="domain" description="MobA-like NTP transferase" evidence="1">
    <location>
        <begin position="23"/>
        <end position="183"/>
    </location>
</feature>
<accession>A0A0F0LS43</accession>
<dbReference type="STRING" id="400772.RR49_02104"/>
<keyword evidence="2" id="KW-0560">Oxidoreductase</keyword>
<dbReference type="PANTHER" id="PTHR43777">
    <property type="entry name" value="MOLYBDENUM COFACTOR CYTIDYLYLTRANSFERASE"/>
    <property type="match status" value="1"/>
</dbReference>
<dbReference type="GO" id="GO:0016491">
    <property type="term" value="F:oxidoreductase activity"/>
    <property type="evidence" value="ECO:0007669"/>
    <property type="project" value="UniProtKB-KW"/>
</dbReference>
<evidence type="ECO:0000313" key="3">
    <source>
        <dbReference type="Proteomes" id="UP000033451"/>
    </source>
</evidence>
<dbReference type="InterPro" id="IPR025877">
    <property type="entry name" value="MobA-like_NTP_Trfase"/>
</dbReference>
<dbReference type="AlphaFoldDB" id="A0A0F0LS43"/>
<dbReference type="SUPFAM" id="SSF53448">
    <property type="entry name" value="Nucleotide-diphospho-sugar transferases"/>
    <property type="match status" value="1"/>
</dbReference>
<comment type="caution">
    <text evidence="2">The sequence shown here is derived from an EMBL/GenBank/DDBJ whole genome shotgun (WGS) entry which is preliminary data.</text>
</comment>